<dbReference type="NCBIfam" id="NF005559">
    <property type="entry name" value="PRK07231.1"/>
    <property type="match status" value="1"/>
</dbReference>
<reference evidence="3 4" key="1">
    <citation type="submission" date="2024-03" db="EMBL/GenBank/DDBJ databases">
        <authorList>
            <person name="Jo J.-H."/>
        </authorList>
    </citation>
    <scope>NUCLEOTIDE SEQUENCE [LARGE SCALE GENOMIC DNA]</scope>
    <source>
        <strain evidence="3 4">AS3R-12</strain>
    </source>
</reference>
<dbReference type="SUPFAM" id="SSF51735">
    <property type="entry name" value="NAD(P)-binding Rossmann-fold domains"/>
    <property type="match status" value="1"/>
</dbReference>
<keyword evidence="4" id="KW-1185">Reference proteome</keyword>
<dbReference type="Proteomes" id="UP001379235">
    <property type="component" value="Unassembled WGS sequence"/>
</dbReference>
<sequence>MSEMGRLAGKVAIVTGGGGGIGSAVVRRFVAEGAKVAVADVFADAAQAVAGPLGDAALAVQFDAADPASVEAMVERTVSHFGRLDILHNNAAMTDPAKHPLDTDAVTIPIEIWDEIIDINLRGYLLGCKYAIPHMIKGGGGSIINTASNSGTAGDLARIAYGASKGAIITMTKYIATQHGRQNIRCNSVAPGVVLTEALSATVPGLADIIKRHILTPEFGVPDDIAALVAFLASDESRYITGENISISGGGLSHQPHYADLLQLMEQHLS</sequence>
<dbReference type="GO" id="GO:0047936">
    <property type="term" value="F:glucose 1-dehydrogenase [NAD(P)+] activity"/>
    <property type="evidence" value="ECO:0007669"/>
    <property type="project" value="UniProtKB-EC"/>
</dbReference>
<evidence type="ECO:0000256" key="1">
    <source>
        <dbReference type="ARBA" id="ARBA00006484"/>
    </source>
</evidence>
<evidence type="ECO:0000313" key="3">
    <source>
        <dbReference type="EMBL" id="MEJ6011052.1"/>
    </source>
</evidence>
<dbReference type="PRINTS" id="PR00081">
    <property type="entry name" value="GDHRDH"/>
</dbReference>
<dbReference type="EMBL" id="JBBHJY010000007">
    <property type="protein sequence ID" value="MEJ6011052.1"/>
    <property type="molecule type" value="Genomic_DNA"/>
</dbReference>
<protein>
    <submittedName>
        <fullName evidence="3">Glucose 1-dehydrogenase</fullName>
        <ecNumber evidence="3">1.1.1.47</ecNumber>
    </submittedName>
</protein>
<dbReference type="RefSeq" id="WP_339967918.1">
    <property type="nucleotide sequence ID" value="NZ_JBBHJY010000007.1"/>
</dbReference>
<evidence type="ECO:0000256" key="2">
    <source>
        <dbReference type="ARBA" id="ARBA00023002"/>
    </source>
</evidence>
<evidence type="ECO:0000313" key="4">
    <source>
        <dbReference type="Proteomes" id="UP001379235"/>
    </source>
</evidence>
<name>A0ABU8SAR0_9SPHN</name>
<gene>
    <name evidence="3" type="ORF">WG900_14105</name>
</gene>
<comment type="caution">
    <text evidence="3">The sequence shown here is derived from an EMBL/GenBank/DDBJ whole genome shotgun (WGS) entry which is preliminary data.</text>
</comment>
<dbReference type="InterPro" id="IPR036291">
    <property type="entry name" value="NAD(P)-bd_dom_sf"/>
</dbReference>
<dbReference type="InterPro" id="IPR002347">
    <property type="entry name" value="SDR_fam"/>
</dbReference>
<dbReference type="PANTHER" id="PTHR24321">
    <property type="entry name" value="DEHYDROGENASES, SHORT CHAIN"/>
    <property type="match status" value="1"/>
</dbReference>
<dbReference type="PANTHER" id="PTHR24321:SF14">
    <property type="entry name" value="SHORT-CHAIN TYPE DEHYDROGENASE_REDUCTASE BLR2146-RELATED"/>
    <property type="match status" value="1"/>
</dbReference>
<organism evidence="3 4">
    <name type="scientific">Novosphingobium aquae</name>
    <dbReference type="NCBI Taxonomy" id="3133435"/>
    <lineage>
        <taxon>Bacteria</taxon>
        <taxon>Pseudomonadati</taxon>
        <taxon>Pseudomonadota</taxon>
        <taxon>Alphaproteobacteria</taxon>
        <taxon>Sphingomonadales</taxon>
        <taxon>Sphingomonadaceae</taxon>
        <taxon>Novosphingobium</taxon>
    </lineage>
</organism>
<dbReference type="EC" id="1.1.1.47" evidence="3"/>
<dbReference type="Gene3D" id="3.40.50.720">
    <property type="entry name" value="NAD(P)-binding Rossmann-like Domain"/>
    <property type="match status" value="1"/>
</dbReference>
<dbReference type="PRINTS" id="PR00080">
    <property type="entry name" value="SDRFAMILY"/>
</dbReference>
<dbReference type="Pfam" id="PF13561">
    <property type="entry name" value="adh_short_C2"/>
    <property type="match status" value="1"/>
</dbReference>
<comment type="similarity">
    <text evidence="1">Belongs to the short-chain dehydrogenases/reductases (SDR) family.</text>
</comment>
<keyword evidence="2 3" id="KW-0560">Oxidoreductase</keyword>
<accession>A0ABU8SAR0</accession>
<proteinExistence type="inferred from homology"/>